<sequence length="370" mass="41529">MKKAQSLFLSIAAAIGIFVIGNVVILIAQQPNTPPDMTIDQATRAQVIESLVKDLNEAYVFPETAKKMEADVRSRMKNKEYDTLTSAREFAQKLTDDLQAISKDKHLRVRFSKNAIPVRKDREAPTAEELAEETNYMRRINFGFERIERMPGNIGYVDLRGFFHPKDGAETVASAMNFLSNTDALIFDLRQNGGGDPEMVALISSYLFGDKPVHLNSLYWRKGDRTEDFYTKPNLANKKFGDRDVYVLTSNYTFSGAEEFSYNLKNLKRATIVGETTGGGANPGGMFRLSEHFGAFIPTGRAVSPITKTNWEGTGVEPDVKAPKEQALKIAYLMALNKSVEKTKDEDFKNALKRTIEQTQKELDELKAKK</sequence>
<name>A0A6J4NG25_9BACT</name>
<dbReference type="PANTHER" id="PTHR11261">
    <property type="entry name" value="INTERPHOTORECEPTOR RETINOID-BINDING PROTEIN"/>
    <property type="match status" value="1"/>
</dbReference>
<protein>
    <submittedName>
        <fullName evidence="3">Interphotoreceptor retinoid-binding protein</fullName>
    </submittedName>
</protein>
<organism evidence="3">
    <name type="scientific">uncultured Pyrinomonadaceae bacterium</name>
    <dbReference type="NCBI Taxonomy" id="2283094"/>
    <lineage>
        <taxon>Bacteria</taxon>
        <taxon>Pseudomonadati</taxon>
        <taxon>Acidobacteriota</taxon>
        <taxon>Blastocatellia</taxon>
        <taxon>Blastocatellales</taxon>
        <taxon>Pyrinomonadaceae</taxon>
        <taxon>environmental samples</taxon>
    </lineage>
</organism>
<evidence type="ECO:0000256" key="1">
    <source>
        <dbReference type="SAM" id="Phobius"/>
    </source>
</evidence>
<dbReference type="SUPFAM" id="SSF52096">
    <property type="entry name" value="ClpP/crotonase"/>
    <property type="match status" value="1"/>
</dbReference>
<dbReference type="Pfam" id="PF11918">
    <property type="entry name" value="Peptidase_S41_N"/>
    <property type="match status" value="1"/>
</dbReference>
<dbReference type="GO" id="GO:0006508">
    <property type="term" value="P:proteolysis"/>
    <property type="evidence" value="ECO:0007669"/>
    <property type="project" value="InterPro"/>
</dbReference>
<dbReference type="Pfam" id="PF03572">
    <property type="entry name" value="Peptidase_S41"/>
    <property type="match status" value="1"/>
</dbReference>
<dbReference type="InterPro" id="IPR005151">
    <property type="entry name" value="Tail-specific_protease"/>
</dbReference>
<dbReference type="InterPro" id="IPR029045">
    <property type="entry name" value="ClpP/crotonase-like_dom_sf"/>
</dbReference>
<keyword evidence="1" id="KW-0472">Membrane</keyword>
<evidence type="ECO:0000259" key="2">
    <source>
        <dbReference type="SMART" id="SM00245"/>
    </source>
</evidence>
<dbReference type="GO" id="GO:0008236">
    <property type="term" value="F:serine-type peptidase activity"/>
    <property type="evidence" value="ECO:0007669"/>
    <property type="project" value="InterPro"/>
</dbReference>
<keyword evidence="1" id="KW-0812">Transmembrane</keyword>
<feature type="domain" description="Tail specific protease" evidence="2">
    <location>
        <begin position="126"/>
        <end position="323"/>
    </location>
</feature>
<evidence type="ECO:0000313" key="3">
    <source>
        <dbReference type="EMBL" id="CAA9386336.1"/>
    </source>
</evidence>
<dbReference type="CDD" id="cd07563">
    <property type="entry name" value="Peptidase_S41_IRBP"/>
    <property type="match status" value="1"/>
</dbReference>
<feature type="transmembrane region" description="Helical" evidence="1">
    <location>
        <begin position="7"/>
        <end position="28"/>
    </location>
</feature>
<dbReference type="Gene3D" id="3.30.750.44">
    <property type="match status" value="1"/>
</dbReference>
<accession>A0A6J4NG25</accession>
<keyword evidence="3" id="KW-0675">Receptor</keyword>
<dbReference type="PANTHER" id="PTHR11261:SF3">
    <property type="entry name" value="RETINOL-BINDING PROTEIN 3"/>
    <property type="match status" value="1"/>
</dbReference>
<dbReference type="Gene3D" id="3.90.226.10">
    <property type="entry name" value="2-enoyl-CoA Hydratase, Chain A, domain 1"/>
    <property type="match status" value="1"/>
</dbReference>
<proteinExistence type="predicted"/>
<dbReference type="AlphaFoldDB" id="A0A6J4NG25"/>
<dbReference type="EMBL" id="CADCUR010000054">
    <property type="protein sequence ID" value="CAA9386336.1"/>
    <property type="molecule type" value="Genomic_DNA"/>
</dbReference>
<reference evidence="3" key="1">
    <citation type="submission" date="2020-02" db="EMBL/GenBank/DDBJ databases">
        <authorList>
            <person name="Meier V. D."/>
        </authorList>
    </citation>
    <scope>NUCLEOTIDE SEQUENCE</scope>
    <source>
        <strain evidence="3">AVDCRST_MAG74</strain>
    </source>
</reference>
<dbReference type="SMART" id="SM00245">
    <property type="entry name" value="TSPc"/>
    <property type="match status" value="1"/>
</dbReference>
<gene>
    <name evidence="3" type="ORF">AVDCRST_MAG74-708</name>
</gene>
<keyword evidence="1" id="KW-1133">Transmembrane helix</keyword>